<feature type="repeat" description="ANK" evidence="3">
    <location>
        <begin position="46"/>
        <end position="78"/>
    </location>
</feature>
<dbReference type="PROSITE" id="PS50088">
    <property type="entry name" value="ANK_REPEAT"/>
    <property type="match status" value="2"/>
</dbReference>
<feature type="repeat" description="ANK" evidence="3">
    <location>
        <begin position="79"/>
        <end position="103"/>
    </location>
</feature>
<dbReference type="PROSITE" id="PS50297">
    <property type="entry name" value="ANK_REP_REGION"/>
    <property type="match status" value="2"/>
</dbReference>
<organism evidence="5 6">
    <name type="scientific">Marinobacterium aestuariivivens</name>
    <dbReference type="NCBI Taxonomy" id="1698799"/>
    <lineage>
        <taxon>Bacteria</taxon>
        <taxon>Pseudomonadati</taxon>
        <taxon>Pseudomonadota</taxon>
        <taxon>Gammaproteobacteria</taxon>
        <taxon>Oceanospirillales</taxon>
        <taxon>Oceanospirillaceae</taxon>
        <taxon>Marinobacterium</taxon>
    </lineage>
</organism>
<protein>
    <submittedName>
        <fullName evidence="5">Ankyrin repeat domain-containing protein</fullName>
    </submittedName>
</protein>
<keyword evidence="6" id="KW-1185">Reference proteome</keyword>
<evidence type="ECO:0000256" key="1">
    <source>
        <dbReference type="ARBA" id="ARBA00022737"/>
    </source>
</evidence>
<sequence length="116" mass="11764">MPARSSGVIQSCGAPSSDSLSMSRVACVVLSLFILVVSPAAIKAASDWSPLLEAAFHGDLAQLETLLDGGAEVDATDGEGSTSLMVAASRGHSAIVRELLSRGRASMPATNMAGHP</sequence>
<dbReference type="Pfam" id="PF12796">
    <property type="entry name" value="Ank_2"/>
    <property type="match status" value="1"/>
</dbReference>
<dbReference type="InterPro" id="IPR036770">
    <property type="entry name" value="Ankyrin_rpt-contain_sf"/>
</dbReference>
<dbReference type="Proteomes" id="UP001596422">
    <property type="component" value="Unassembled WGS sequence"/>
</dbReference>
<dbReference type="RefSeq" id="WP_379908601.1">
    <property type="nucleotide sequence ID" value="NZ_JBHSWE010000001.1"/>
</dbReference>
<keyword evidence="2 3" id="KW-0040">ANK repeat</keyword>
<gene>
    <name evidence="5" type="ORF">ACFQDL_08315</name>
</gene>
<name>A0ABW1ZY42_9GAMM</name>
<dbReference type="PANTHER" id="PTHR24171:SF8">
    <property type="entry name" value="BRCA1-ASSOCIATED RING DOMAIN PROTEIN 1"/>
    <property type="match status" value="1"/>
</dbReference>
<proteinExistence type="predicted"/>
<dbReference type="Gene3D" id="1.25.40.20">
    <property type="entry name" value="Ankyrin repeat-containing domain"/>
    <property type="match status" value="1"/>
</dbReference>
<evidence type="ECO:0000313" key="6">
    <source>
        <dbReference type="Proteomes" id="UP001596422"/>
    </source>
</evidence>
<reference evidence="6" key="1">
    <citation type="journal article" date="2019" name="Int. J. Syst. Evol. Microbiol.">
        <title>The Global Catalogue of Microorganisms (GCM) 10K type strain sequencing project: providing services to taxonomists for standard genome sequencing and annotation.</title>
        <authorList>
            <consortium name="The Broad Institute Genomics Platform"/>
            <consortium name="The Broad Institute Genome Sequencing Center for Infectious Disease"/>
            <person name="Wu L."/>
            <person name="Ma J."/>
        </authorList>
    </citation>
    <scope>NUCLEOTIDE SEQUENCE [LARGE SCALE GENOMIC DNA]</scope>
    <source>
        <strain evidence="6">NBRC 111756</strain>
    </source>
</reference>
<dbReference type="InterPro" id="IPR002110">
    <property type="entry name" value="Ankyrin_rpt"/>
</dbReference>
<evidence type="ECO:0000256" key="3">
    <source>
        <dbReference type="PROSITE-ProRule" id="PRU00023"/>
    </source>
</evidence>
<feature type="compositionally biased region" description="Polar residues" evidence="4">
    <location>
        <begin position="7"/>
        <end position="20"/>
    </location>
</feature>
<evidence type="ECO:0000313" key="5">
    <source>
        <dbReference type="EMBL" id="MFC6670088.1"/>
    </source>
</evidence>
<evidence type="ECO:0000256" key="4">
    <source>
        <dbReference type="SAM" id="MobiDB-lite"/>
    </source>
</evidence>
<comment type="caution">
    <text evidence="5">The sequence shown here is derived from an EMBL/GenBank/DDBJ whole genome shotgun (WGS) entry which is preliminary data.</text>
</comment>
<feature type="region of interest" description="Disordered" evidence="4">
    <location>
        <begin position="1"/>
        <end position="20"/>
    </location>
</feature>
<dbReference type="SMART" id="SM00248">
    <property type="entry name" value="ANK"/>
    <property type="match status" value="2"/>
</dbReference>
<dbReference type="PANTHER" id="PTHR24171">
    <property type="entry name" value="ANKYRIN REPEAT DOMAIN-CONTAINING PROTEIN 39-RELATED"/>
    <property type="match status" value="1"/>
</dbReference>
<dbReference type="SUPFAM" id="SSF48403">
    <property type="entry name" value="Ankyrin repeat"/>
    <property type="match status" value="1"/>
</dbReference>
<accession>A0ABW1ZY42</accession>
<evidence type="ECO:0000256" key="2">
    <source>
        <dbReference type="ARBA" id="ARBA00023043"/>
    </source>
</evidence>
<keyword evidence="1" id="KW-0677">Repeat</keyword>
<dbReference type="EMBL" id="JBHSWE010000001">
    <property type="protein sequence ID" value="MFC6670088.1"/>
    <property type="molecule type" value="Genomic_DNA"/>
</dbReference>